<comment type="caution">
    <text evidence="5">Lacks conserved residue(s) required for the propagation of feature annotation.</text>
</comment>
<dbReference type="GO" id="GO:0006509">
    <property type="term" value="P:membrane protein ectodomain proteolysis"/>
    <property type="evidence" value="ECO:0007669"/>
    <property type="project" value="TreeGrafter"/>
</dbReference>
<keyword evidence="2" id="KW-0378">Hydrolase</keyword>
<protein>
    <submittedName>
        <fullName evidence="8">Putative secreted metalloprotease</fullName>
    </submittedName>
</protein>
<name>A0A147BFE2_IXORI</name>
<keyword evidence="6" id="KW-0732">Signal</keyword>
<dbReference type="PANTHER" id="PTHR11905:SF159">
    <property type="entry name" value="ADAM METALLOPROTEASE"/>
    <property type="match status" value="1"/>
</dbReference>
<evidence type="ECO:0000256" key="4">
    <source>
        <dbReference type="ARBA" id="ARBA00023049"/>
    </source>
</evidence>
<evidence type="ECO:0000256" key="6">
    <source>
        <dbReference type="SAM" id="SignalP"/>
    </source>
</evidence>
<dbReference type="SUPFAM" id="SSF55486">
    <property type="entry name" value="Metalloproteases ('zincins'), catalytic domain"/>
    <property type="match status" value="1"/>
</dbReference>
<accession>A0A147BFE2</accession>
<dbReference type="AlphaFoldDB" id="A0A147BFE2"/>
<evidence type="ECO:0000256" key="1">
    <source>
        <dbReference type="ARBA" id="ARBA00022670"/>
    </source>
</evidence>
<organism evidence="8">
    <name type="scientific">Ixodes ricinus</name>
    <name type="common">Common tick</name>
    <name type="synonym">Acarus ricinus</name>
    <dbReference type="NCBI Taxonomy" id="34613"/>
    <lineage>
        <taxon>Eukaryota</taxon>
        <taxon>Metazoa</taxon>
        <taxon>Ecdysozoa</taxon>
        <taxon>Arthropoda</taxon>
        <taxon>Chelicerata</taxon>
        <taxon>Arachnida</taxon>
        <taxon>Acari</taxon>
        <taxon>Parasitiformes</taxon>
        <taxon>Ixodida</taxon>
        <taxon>Ixodoidea</taxon>
        <taxon>Ixodidae</taxon>
        <taxon>Ixodinae</taxon>
        <taxon>Ixodes</taxon>
    </lineage>
</organism>
<evidence type="ECO:0000259" key="7">
    <source>
        <dbReference type="PROSITE" id="PS50215"/>
    </source>
</evidence>
<dbReference type="Pfam" id="PF01421">
    <property type="entry name" value="Reprolysin"/>
    <property type="match status" value="1"/>
</dbReference>
<evidence type="ECO:0000256" key="3">
    <source>
        <dbReference type="ARBA" id="ARBA00022833"/>
    </source>
</evidence>
<feature type="chain" id="PRO_5007542404" evidence="6">
    <location>
        <begin position="23"/>
        <end position="389"/>
    </location>
</feature>
<keyword evidence="3" id="KW-0862">Zinc</keyword>
<dbReference type="EMBL" id="GEGO01005898">
    <property type="protein sequence ID" value="JAR89506.1"/>
    <property type="molecule type" value="Transcribed_RNA"/>
</dbReference>
<evidence type="ECO:0000256" key="5">
    <source>
        <dbReference type="PROSITE-ProRule" id="PRU00276"/>
    </source>
</evidence>
<evidence type="ECO:0000313" key="8">
    <source>
        <dbReference type="EMBL" id="JAR89506.1"/>
    </source>
</evidence>
<dbReference type="GO" id="GO:0004222">
    <property type="term" value="F:metalloendopeptidase activity"/>
    <property type="evidence" value="ECO:0007669"/>
    <property type="project" value="InterPro"/>
</dbReference>
<keyword evidence="1 8" id="KW-0645">Protease</keyword>
<feature type="signal peptide" evidence="6">
    <location>
        <begin position="1"/>
        <end position="22"/>
    </location>
</feature>
<keyword evidence="4 8" id="KW-0482">Metalloprotease</keyword>
<proteinExistence type="predicted"/>
<dbReference type="InterPro" id="IPR001590">
    <property type="entry name" value="Peptidase_M12B"/>
</dbReference>
<feature type="domain" description="Peptidase M12B" evidence="7">
    <location>
        <begin position="85"/>
        <end position="282"/>
    </location>
</feature>
<dbReference type="PANTHER" id="PTHR11905">
    <property type="entry name" value="ADAM A DISINTEGRIN AND METALLOPROTEASE DOMAIN"/>
    <property type="match status" value="1"/>
</dbReference>
<sequence>MKSWVMFMLLGRIMVEVAVVLGRHCQHHCGAGSLTLENASLHLGNGHAFIANSLDFKGFRCQPVWVRWNCSTFLGANTISMMPNITLGVRFVCDSSLVKARHDKNHTTPLREYISIFLNTVEFYLRKSECPEVKLVLTGVNETTKEEESHFEKTHNEFRLTLDPTFTLGLFQKWVQENINFKNDDIVFLLTSILIEDHIGDGISPNGYSYFNEICSLGVGLVRDSGVMFDGVLSVAQQIAHMLGSPWDISDTCPESDETLMAPRYFSSPQGLSECTKEALRQQYNNNTINDVCWKKTLKPDVSSNWSLPVTYFKTENYCSTRHSHRVFECPEGNRYHVANATECFMGCCVNNTKEASGFKYSVPDGTPCGENKICIYARCSEFSKENSD</sequence>
<reference evidence="8" key="1">
    <citation type="journal article" date="2018" name="PLoS Negl. Trop. Dis.">
        <title>Sialome diversity of ticks revealed by RNAseq of single tick salivary glands.</title>
        <authorList>
            <person name="Perner J."/>
            <person name="Kropackova S."/>
            <person name="Kopacek P."/>
            <person name="Ribeiro J.M."/>
        </authorList>
    </citation>
    <scope>NUCLEOTIDE SEQUENCE</scope>
    <source>
        <strain evidence="8">Siblings of single egg batch collected in Ceske Budejovice</strain>
        <tissue evidence="8">Salivary glands</tissue>
    </source>
</reference>
<dbReference type="PROSITE" id="PS50215">
    <property type="entry name" value="ADAM_MEPRO"/>
    <property type="match status" value="1"/>
</dbReference>
<dbReference type="Gene3D" id="3.40.390.10">
    <property type="entry name" value="Collagenase (Catalytic Domain)"/>
    <property type="match status" value="1"/>
</dbReference>
<evidence type="ECO:0000256" key="2">
    <source>
        <dbReference type="ARBA" id="ARBA00022801"/>
    </source>
</evidence>
<dbReference type="InterPro" id="IPR024079">
    <property type="entry name" value="MetalloPept_cat_dom_sf"/>
</dbReference>